<dbReference type="Proteomes" id="UP000039046">
    <property type="component" value="Unassembled WGS sequence"/>
</dbReference>
<evidence type="ECO:0000313" key="3">
    <source>
        <dbReference type="EMBL" id="CEJ92621.1"/>
    </source>
</evidence>
<evidence type="ECO:0000313" key="4">
    <source>
        <dbReference type="Proteomes" id="UP000039046"/>
    </source>
</evidence>
<dbReference type="Gene3D" id="3.20.120.10">
    <property type="entry name" value="Hydrophobin"/>
    <property type="match status" value="1"/>
</dbReference>
<reference evidence="3 4" key="1">
    <citation type="journal article" date="2015" name="Genome Announc.">
        <title>Draft Genome Sequence and Gene Annotation of the Entomopathogenic Fungus Verticillium hemipterigenum.</title>
        <authorList>
            <person name="Horn F."/>
            <person name="Habel A."/>
            <person name="Scharf D.H."/>
            <person name="Dworschak J."/>
            <person name="Brakhage A.A."/>
            <person name="Guthke R."/>
            <person name="Hertweck C."/>
            <person name="Linde J."/>
        </authorList>
    </citation>
    <scope>NUCLEOTIDE SEQUENCE [LARGE SCALE GENOMIC DNA]</scope>
</reference>
<proteinExistence type="predicted"/>
<dbReference type="InterPro" id="IPR036686">
    <property type="entry name" value="Class_II_Hydrophobin_sf"/>
</dbReference>
<evidence type="ECO:0000256" key="2">
    <source>
        <dbReference type="SAM" id="SignalP"/>
    </source>
</evidence>
<keyword evidence="4" id="KW-1185">Reference proteome</keyword>
<sequence>MKLSTYIVLVASVSNFGQGAPSPNGYEACEIQVETQLPVCCKTPSLRKIKGCLEIHRYPTDPSDFRTACKALGQPYARCCTPPDHKNPSDDLLGDLLGPNQCVKPVGIDE</sequence>
<protein>
    <recommendedName>
        <fullName evidence="5">Hydrophobin</fullName>
    </recommendedName>
</protein>
<feature type="chain" id="PRO_5001989665" description="Hydrophobin" evidence="2">
    <location>
        <begin position="20"/>
        <end position="110"/>
    </location>
</feature>
<dbReference type="HOGENOM" id="CLU_2172829_0_0_1"/>
<keyword evidence="2" id="KW-0732">Signal</keyword>
<name>A0A0A1T648_9HYPO</name>
<dbReference type="GO" id="GO:0005576">
    <property type="term" value="C:extracellular region"/>
    <property type="evidence" value="ECO:0007669"/>
    <property type="project" value="InterPro"/>
</dbReference>
<dbReference type="AlphaFoldDB" id="A0A0A1T648"/>
<dbReference type="EMBL" id="CDHN01000005">
    <property type="protein sequence ID" value="CEJ92621.1"/>
    <property type="molecule type" value="Genomic_DNA"/>
</dbReference>
<evidence type="ECO:0000256" key="1">
    <source>
        <dbReference type="ARBA" id="ARBA00023157"/>
    </source>
</evidence>
<gene>
    <name evidence="3" type="ORF">VHEMI08259</name>
</gene>
<evidence type="ECO:0008006" key="5">
    <source>
        <dbReference type="Google" id="ProtNLM"/>
    </source>
</evidence>
<keyword evidence="1" id="KW-1015">Disulfide bond</keyword>
<feature type="signal peptide" evidence="2">
    <location>
        <begin position="1"/>
        <end position="19"/>
    </location>
</feature>
<accession>A0A0A1T648</accession>
<organism evidence="3 4">
    <name type="scientific">[Torrubiella] hemipterigena</name>
    <dbReference type="NCBI Taxonomy" id="1531966"/>
    <lineage>
        <taxon>Eukaryota</taxon>
        <taxon>Fungi</taxon>
        <taxon>Dikarya</taxon>
        <taxon>Ascomycota</taxon>
        <taxon>Pezizomycotina</taxon>
        <taxon>Sordariomycetes</taxon>
        <taxon>Hypocreomycetidae</taxon>
        <taxon>Hypocreales</taxon>
        <taxon>Clavicipitaceae</taxon>
        <taxon>Clavicipitaceae incertae sedis</taxon>
        <taxon>'Torrubiella' clade</taxon>
    </lineage>
</organism>